<keyword evidence="10 23" id="KW-1133">Transmembrane helix</keyword>
<dbReference type="GO" id="GO:0005886">
    <property type="term" value="C:plasma membrane"/>
    <property type="evidence" value="ECO:0007669"/>
    <property type="project" value="UniProtKB-SubCell"/>
</dbReference>
<keyword evidence="9" id="KW-0573">Peptidoglycan synthesis</keyword>
<comment type="subcellular location">
    <subcellularLocation>
        <location evidence="1">Cell membrane</location>
        <topology evidence="1">Multi-pass membrane protein</topology>
    </subcellularLocation>
</comment>
<keyword evidence="13" id="KW-0961">Cell wall biogenesis/degradation</keyword>
<evidence type="ECO:0000256" key="7">
    <source>
        <dbReference type="ARBA" id="ARBA00022692"/>
    </source>
</evidence>
<dbReference type="Pfam" id="PF01098">
    <property type="entry name" value="FTSW_RODA_SPOVE"/>
    <property type="match status" value="1"/>
</dbReference>
<evidence type="ECO:0000256" key="9">
    <source>
        <dbReference type="ARBA" id="ARBA00022984"/>
    </source>
</evidence>
<feature type="transmembrane region" description="Helical" evidence="23">
    <location>
        <begin position="434"/>
        <end position="456"/>
    </location>
</feature>
<dbReference type="PANTHER" id="PTHR30474:SF2">
    <property type="entry name" value="PEPTIDOGLYCAN GLYCOSYLTRANSFERASE FTSW-RELATED"/>
    <property type="match status" value="1"/>
</dbReference>
<dbReference type="OrthoDB" id="9768187at2"/>
<evidence type="ECO:0000313" key="25">
    <source>
        <dbReference type="Proteomes" id="UP000245711"/>
    </source>
</evidence>
<keyword evidence="25" id="KW-1185">Reference proteome</keyword>
<keyword evidence="8" id="KW-0133">Cell shape</keyword>
<comment type="similarity">
    <text evidence="16">Belongs to the SEDS family. FtsW subfamily.</text>
</comment>
<dbReference type="UniPathway" id="UPA00219"/>
<evidence type="ECO:0000256" key="2">
    <source>
        <dbReference type="ARBA" id="ARBA00004752"/>
    </source>
</evidence>
<feature type="compositionally biased region" description="Basic and acidic residues" evidence="22">
    <location>
        <begin position="503"/>
        <end position="538"/>
    </location>
</feature>
<dbReference type="GO" id="GO:0051301">
    <property type="term" value="P:cell division"/>
    <property type="evidence" value="ECO:0007669"/>
    <property type="project" value="UniProtKB-KW"/>
</dbReference>
<sequence>MTSADPRPRRVPDAQRSRGADAQRSRVANAQRGRGGERGRGDAPRGRAGDAGRPRSPEGPRSQDGSPRSATPRRPPQGSRTRTAPPRAPRTRIGAWLARPLASFHLVVTIAFLLTVLGLVMVLSSSSVEAYANDGSAYTLFTRQTIFAGVGMILFFVALRIPVRVMRALSFPAFAATIVLLVLVLIPGIGTVSQGTRGWFVVGGVSLQPAELTKIALAIWGAHILASRRSDLVGIRDMLVPLVPAALLAFVLIILQPDLGTTVSLAIILMALLWFAGLPLKLFLGIVGTGLAGVVVLALTAGYRSARVRAFFNPDEDPQGIGYQSRQAMYSLADGGILGRGLGQSRAKWSYLPNAHNDFIFAIIGEELGFLGGAAVLGLFGLFVYTGLRIAARSADPFLRLLTGTATVWITGQAFINVGYVIGLLPVTGLQLPLVSAGGTSTATTLFMFGVVANAARHEPEAVAALHSGQDGRFGRMLRLPKPEAYSPVRADAARAEAVRRAEARRQAGREMAARTRSITYDKGRAERGNARTPDRGVRQQRSSGGRAGERGFRR</sequence>
<evidence type="ECO:0000256" key="21">
    <source>
        <dbReference type="ARBA" id="ARBA00049966"/>
    </source>
</evidence>
<evidence type="ECO:0000256" key="14">
    <source>
        <dbReference type="ARBA" id="ARBA00032370"/>
    </source>
</evidence>
<dbReference type="AlphaFoldDB" id="A0A2S2BUK6"/>
<feature type="region of interest" description="Disordered" evidence="22">
    <location>
        <begin position="1"/>
        <end position="89"/>
    </location>
</feature>
<proteinExistence type="inferred from homology"/>
<dbReference type="NCBIfam" id="TIGR02614">
    <property type="entry name" value="ftsW"/>
    <property type="match status" value="1"/>
</dbReference>
<dbReference type="Proteomes" id="UP000245711">
    <property type="component" value="Chromosome"/>
</dbReference>
<dbReference type="GO" id="GO:0008955">
    <property type="term" value="F:peptidoglycan glycosyltransferase activity"/>
    <property type="evidence" value="ECO:0007669"/>
    <property type="project" value="UniProtKB-EC"/>
</dbReference>
<comment type="pathway">
    <text evidence="2">Cell wall biogenesis; peptidoglycan biosynthesis.</text>
</comment>
<reference evidence="24 25" key="1">
    <citation type="submission" date="2017-05" db="EMBL/GenBank/DDBJ databases">
        <title>Isolation of Rhodococcus sp. S2-17 biodegrading of BP-3.</title>
        <authorList>
            <person name="Lee Y."/>
            <person name="Kim K.H."/>
            <person name="Chun B.H."/>
            <person name="Jung H.S."/>
            <person name="Jeon C.O."/>
        </authorList>
    </citation>
    <scope>NUCLEOTIDE SEQUENCE [LARGE SCALE GENOMIC DNA]</scope>
    <source>
        <strain evidence="24 25">S2-17</strain>
    </source>
</reference>
<evidence type="ECO:0000256" key="12">
    <source>
        <dbReference type="ARBA" id="ARBA00023306"/>
    </source>
</evidence>
<evidence type="ECO:0000256" key="10">
    <source>
        <dbReference type="ARBA" id="ARBA00022989"/>
    </source>
</evidence>
<keyword evidence="12" id="KW-0131">Cell cycle</keyword>
<keyword evidence="3" id="KW-1003">Cell membrane</keyword>
<evidence type="ECO:0000256" key="8">
    <source>
        <dbReference type="ARBA" id="ARBA00022960"/>
    </source>
</evidence>
<feature type="transmembrane region" description="Helical" evidence="23">
    <location>
        <begin position="171"/>
        <end position="192"/>
    </location>
</feature>
<evidence type="ECO:0000256" key="23">
    <source>
        <dbReference type="SAM" id="Phobius"/>
    </source>
</evidence>
<gene>
    <name evidence="24" type="ORF">CBI38_12440</name>
</gene>
<dbReference type="InterPro" id="IPR001182">
    <property type="entry name" value="FtsW/RodA"/>
</dbReference>
<evidence type="ECO:0000256" key="3">
    <source>
        <dbReference type="ARBA" id="ARBA00022475"/>
    </source>
</evidence>
<feature type="transmembrane region" description="Helical" evidence="23">
    <location>
        <begin position="140"/>
        <end position="159"/>
    </location>
</feature>
<keyword evidence="5" id="KW-0328">Glycosyltransferase</keyword>
<feature type="transmembrane region" description="Helical" evidence="23">
    <location>
        <begin position="96"/>
        <end position="120"/>
    </location>
</feature>
<dbReference type="GO" id="GO:0008360">
    <property type="term" value="P:regulation of cell shape"/>
    <property type="evidence" value="ECO:0007669"/>
    <property type="project" value="UniProtKB-KW"/>
</dbReference>
<evidence type="ECO:0000256" key="15">
    <source>
        <dbReference type="ARBA" id="ARBA00033270"/>
    </source>
</evidence>
<evidence type="ECO:0000256" key="11">
    <source>
        <dbReference type="ARBA" id="ARBA00023136"/>
    </source>
</evidence>
<keyword evidence="4" id="KW-0132">Cell division</keyword>
<accession>A0A2S2BUK6</accession>
<feature type="compositionally biased region" description="Basic and acidic residues" evidence="22">
    <location>
        <begin position="34"/>
        <end position="58"/>
    </location>
</feature>
<feature type="transmembrane region" description="Helical" evidence="23">
    <location>
        <begin position="261"/>
        <end position="277"/>
    </location>
</feature>
<dbReference type="PANTHER" id="PTHR30474">
    <property type="entry name" value="CELL CYCLE PROTEIN"/>
    <property type="match status" value="1"/>
</dbReference>
<feature type="transmembrane region" description="Helical" evidence="23">
    <location>
        <begin position="282"/>
        <end position="303"/>
    </location>
</feature>
<evidence type="ECO:0000256" key="16">
    <source>
        <dbReference type="ARBA" id="ARBA00038053"/>
    </source>
</evidence>
<dbReference type="GO" id="GO:0071555">
    <property type="term" value="P:cell wall organization"/>
    <property type="evidence" value="ECO:0007669"/>
    <property type="project" value="UniProtKB-KW"/>
</dbReference>
<comment type="function">
    <text evidence="21">Peptidoglycan polymerase that is essential for cell division.</text>
</comment>
<feature type="transmembrane region" description="Helical" evidence="23">
    <location>
        <begin position="238"/>
        <end position="255"/>
    </location>
</feature>
<evidence type="ECO:0000256" key="17">
    <source>
        <dbReference type="ARBA" id="ARBA00041185"/>
    </source>
</evidence>
<name>A0A2S2BUK6_9NOCA</name>
<evidence type="ECO:0000256" key="6">
    <source>
        <dbReference type="ARBA" id="ARBA00022679"/>
    </source>
</evidence>
<keyword evidence="7 23" id="KW-0812">Transmembrane</keyword>
<dbReference type="InterPro" id="IPR013437">
    <property type="entry name" value="FtsW"/>
</dbReference>
<dbReference type="RefSeq" id="WP_109329272.1">
    <property type="nucleotide sequence ID" value="NZ_CP021354.1"/>
</dbReference>
<feature type="compositionally biased region" description="Basic and acidic residues" evidence="22">
    <location>
        <begin position="1"/>
        <end position="24"/>
    </location>
</feature>
<dbReference type="GO" id="GO:0032153">
    <property type="term" value="C:cell division site"/>
    <property type="evidence" value="ECO:0007669"/>
    <property type="project" value="TreeGrafter"/>
</dbReference>
<dbReference type="InterPro" id="IPR018365">
    <property type="entry name" value="Cell_cycle_FtsW-rel_CS"/>
</dbReference>
<keyword evidence="11 23" id="KW-0472">Membrane</keyword>
<evidence type="ECO:0000256" key="18">
    <source>
        <dbReference type="ARBA" id="ARBA00041418"/>
    </source>
</evidence>
<evidence type="ECO:0000256" key="13">
    <source>
        <dbReference type="ARBA" id="ARBA00023316"/>
    </source>
</evidence>
<feature type="transmembrane region" description="Helical" evidence="23">
    <location>
        <begin position="398"/>
        <end position="422"/>
    </location>
</feature>
<dbReference type="EC" id="2.4.99.28" evidence="19"/>
<evidence type="ECO:0000313" key="24">
    <source>
        <dbReference type="EMBL" id="AWK72262.1"/>
    </source>
</evidence>
<protein>
    <recommendedName>
        <fullName evidence="17">Probable peptidoglycan glycosyltransferase FtsW</fullName>
        <ecNumber evidence="19">2.4.99.28</ecNumber>
    </recommendedName>
    <alternativeName>
        <fullName evidence="18">Cell division protein FtsW</fullName>
    </alternativeName>
    <alternativeName>
        <fullName evidence="15">Cell wall polymerase</fullName>
    </alternativeName>
    <alternativeName>
        <fullName evidence="14">Peptidoglycan polymerase</fullName>
    </alternativeName>
</protein>
<evidence type="ECO:0000256" key="20">
    <source>
        <dbReference type="ARBA" id="ARBA00049902"/>
    </source>
</evidence>
<evidence type="ECO:0000256" key="4">
    <source>
        <dbReference type="ARBA" id="ARBA00022618"/>
    </source>
</evidence>
<dbReference type="EMBL" id="CP021354">
    <property type="protein sequence ID" value="AWK72262.1"/>
    <property type="molecule type" value="Genomic_DNA"/>
</dbReference>
<dbReference type="GO" id="GO:0009252">
    <property type="term" value="P:peptidoglycan biosynthetic process"/>
    <property type="evidence" value="ECO:0007669"/>
    <property type="project" value="UniProtKB-UniPathway"/>
</dbReference>
<dbReference type="GO" id="GO:0015648">
    <property type="term" value="F:lipid-linked peptidoglycan transporter activity"/>
    <property type="evidence" value="ECO:0007669"/>
    <property type="project" value="TreeGrafter"/>
</dbReference>
<evidence type="ECO:0000256" key="22">
    <source>
        <dbReference type="SAM" id="MobiDB-lite"/>
    </source>
</evidence>
<feature type="region of interest" description="Disordered" evidence="22">
    <location>
        <begin position="503"/>
        <end position="555"/>
    </location>
</feature>
<organism evidence="24 25">
    <name type="scientific">Rhodococcus oxybenzonivorans</name>
    <dbReference type="NCBI Taxonomy" id="1990687"/>
    <lineage>
        <taxon>Bacteria</taxon>
        <taxon>Bacillati</taxon>
        <taxon>Actinomycetota</taxon>
        <taxon>Actinomycetes</taxon>
        <taxon>Mycobacteriales</taxon>
        <taxon>Nocardiaceae</taxon>
        <taxon>Rhodococcus</taxon>
    </lineage>
</organism>
<feature type="transmembrane region" description="Helical" evidence="23">
    <location>
        <begin position="359"/>
        <end position="386"/>
    </location>
</feature>
<comment type="catalytic activity">
    <reaction evidence="20">
        <text>[GlcNAc-(1-&gt;4)-Mur2Ac(oyl-L-Ala-gamma-D-Glu-L-Lys-D-Ala-D-Ala)](n)-di-trans,octa-cis-undecaprenyl diphosphate + beta-D-GlcNAc-(1-&gt;4)-Mur2Ac(oyl-L-Ala-gamma-D-Glu-L-Lys-D-Ala-D-Ala)-di-trans,octa-cis-undecaprenyl diphosphate = [GlcNAc-(1-&gt;4)-Mur2Ac(oyl-L-Ala-gamma-D-Glu-L-Lys-D-Ala-D-Ala)](n+1)-di-trans,octa-cis-undecaprenyl diphosphate + di-trans,octa-cis-undecaprenyl diphosphate + H(+)</text>
        <dbReference type="Rhea" id="RHEA:23708"/>
        <dbReference type="Rhea" id="RHEA-COMP:9602"/>
        <dbReference type="Rhea" id="RHEA-COMP:9603"/>
        <dbReference type="ChEBI" id="CHEBI:15378"/>
        <dbReference type="ChEBI" id="CHEBI:58405"/>
        <dbReference type="ChEBI" id="CHEBI:60033"/>
        <dbReference type="ChEBI" id="CHEBI:78435"/>
        <dbReference type="EC" id="2.4.99.28"/>
    </reaction>
</comment>
<keyword evidence="6" id="KW-0808">Transferase</keyword>
<dbReference type="PROSITE" id="PS00428">
    <property type="entry name" value="FTSW_RODA_SPOVE"/>
    <property type="match status" value="1"/>
</dbReference>
<evidence type="ECO:0000256" key="5">
    <source>
        <dbReference type="ARBA" id="ARBA00022676"/>
    </source>
</evidence>
<dbReference type="KEGG" id="roz:CBI38_12440"/>
<evidence type="ECO:0000256" key="19">
    <source>
        <dbReference type="ARBA" id="ARBA00044770"/>
    </source>
</evidence>
<evidence type="ECO:0000256" key="1">
    <source>
        <dbReference type="ARBA" id="ARBA00004651"/>
    </source>
</evidence>